<name>A0A835ICK9_9MAGN</name>
<keyword evidence="5" id="KW-0597">Phosphoprotein</keyword>
<evidence type="ECO:0000256" key="1">
    <source>
        <dbReference type="ARBA" id="ARBA00004123"/>
    </source>
</evidence>
<dbReference type="GO" id="GO:0005874">
    <property type="term" value="C:microtubule"/>
    <property type="evidence" value="ECO:0007669"/>
    <property type="project" value="UniProtKB-KW"/>
</dbReference>
<keyword evidence="10" id="KW-1185">Reference proteome</keyword>
<organism evidence="9 10">
    <name type="scientific">Coptis chinensis</name>
    <dbReference type="NCBI Taxonomy" id="261450"/>
    <lineage>
        <taxon>Eukaryota</taxon>
        <taxon>Viridiplantae</taxon>
        <taxon>Streptophyta</taxon>
        <taxon>Embryophyta</taxon>
        <taxon>Tracheophyta</taxon>
        <taxon>Spermatophyta</taxon>
        <taxon>Magnoliopsida</taxon>
        <taxon>Ranunculales</taxon>
        <taxon>Ranunculaceae</taxon>
        <taxon>Coptidoideae</taxon>
        <taxon>Coptis</taxon>
    </lineage>
</organism>
<keyword evidence="7" id="KW-0539">Nucleus</keyword>
<feature type="compositionally biased region" description="Low complexity" evidence="8">
    <location>
        <begin position="501"/>
        <end position="513"/>
    </location>
</feature>
<dbReference type="Pfam" id="PF03999">
    <property type="entry name" value="MAP65_ASE1"/>
    <property type="match status" value="1"/>
</dbReference>
<dbReference type="GO" id="GO:0008017">
    <property type="term" value="F:microtubule binding"/>
    <property type="evidence" value="ECO:0007669"/>
    <property type="project" value="InterPro"/>
</dbReference>
<keyword evidence="6" id="KW-0493">Microtubule</keyword>
<dbReference type="FunFam" id="1.20.58.1520:FF:000002">
    <property type="entry name" value="65-kDa microtubule-associated protein 6"/>
    <property type="match status" value="1"/>
</dbReference>
<dbReference type="AlphaFoldDB" id="A0A835ICK9"/>
<comment type="subcellular location">
    <subcellularLocation>
        <location evidence="2">Cytoplasm</location>
    </subcellularLocation>
    <subcellularLocation>
        <location evidence="1">Nucleus</location>
    </subcellularLocation>
</comment>
<dbReference type="OrthoDB" id="642895at2759"/>
<evidence type="ECO:0000256" key="8">
    <source>
        <dbReference type="SAM" id="MobiDB-lite"/>
    </source>
</evidence>
<feature type="compositionally biased region" description="Polar residues" evidence="8">
    <location>
        <begin position="517"/>
        <end position="527"/>
    </location>
</feature>
<evidence type="ECO:0000256" key="3">
    <source>
        <dbReference type="ARBA" id="ARBA00006187"/>
    </source>
</evidence>
<proteinExistence type="inferred from homology"/>
<comment type="similarity">
    <text evidence="3">Belongs to the MAP65/ASE1 family.</text>
</comment>
<reference evidence="9 10" key="1">
    <citation type="submission" date="2020-10" db="EMBL/GenBank/DDBJ databases">
        <title>The Coptis chinensis genome and diversification of protoberbering-type alkaloids.</title>
        <authorList>
            <person name="Wang B."/>
            <person name="Shu S."/>
            <person name="Song C."/>
            <person name="Liu Y."/>
        </authorList>
    </citation>
    <scope>NUCLEOTIDE SEQUENCE [LARGE SCALE GENOMIC DNA]</scope>
    <source>
        <strain evidence="9">HL-2020</strain>
        <tissue evidence="9">Leaf</tissue>
    </source>
</reference>
<feature type="region of interest" description="Disordered" evidence="8">
    <location>
        <begin position="597"/>
        <end position="629"/>
    </location>
</feature>
<evidence type="ECO:0000256" key="2">
    <source>
        <dbReference type="ARBA" id="ARBA00004496"/>
    </source>
</evidence>
<evidence type="ECO:0000256" key="5">
    <source>
        <dbReference type="ARBA" id="ARBA00022553"/>
    </source>
</evidence>
<keyword evidence="4" id="KW-0963">Cytoplasm</keyword>
<dbReference type="GO" id="GO:0005737">
    <property type="term" value="C:cytoplasm"/>
    <property type="evidence" value="ECO:0007669"/>
    <property type="project" value="UniProtKB-SubCell"/>
</dbReference>
<feature type="region of interest" description="Disordered" evidence="8">
    <location>
        <begin position="494"/>
        <end position="559"/>
    </location>
</feature>
<evidence type="ECO:0000256" key="4">
    <source>
        <dbReference type="ARBA" id="ARBA00022490"/>
    </source>
</evidence>
<dbReference type="GO" id="GO:0005634">
    <property type="term" value="C:nucleus"/>
    <property type="evidence" value="ECO:0007669"/>
    <property type="project" value="UniProtKB-SubCell"/>
</dbReference>
<dbReference type="PANTHER" id="PTHR19321">
    <property type="entry name" value="PROTEIN REGULATOR OF CYTOKINESIS 1 PRC1-RELATED"/>
    <property type="match status" value="1"/>
</dbReference>
<comment type="caution">
    <text evidence="9">The sequence shown here is derived from an EMBL/GenBank/DDBJ whole genome shotgun (WGS) entry which is preliminary data.</text>
</comment>
<accession>A0A835ICK9</accession>
<evidence type="ECO:0000256" key="6">
    <source>
        <dbReference type="ARBA" id="ARBA00022701"/>
    </source>
</evidence>
<dbReference type="GO" id="GO:0005819">
    <property type="term" value="C:spindle"/>
    <property type="evidence" value="ECO:0007669"/>
    <property type="project" value="TreeGrafter"/>
</dbReference>
<evidence type="ECO:0000313" key="10">
    <source>
        <dbReference type="Proteomes" id="UP000631114"/>
    </source>
</evidence>
<protein>
    <submittedName>
        <fullName evidence="9">Uncharacterized protein</fullName>
    </submittedName>
</protein>
<evidence type="ECO:0000256" key="7">
    <source>
        <dbReference type="ARBA" id="ARBA00023242"/>
    </source>
</evidence>
<evidence type="ECO:0000313" key="9">
    <source>
        <dbReference type="EMBL" id="KAF9615331.1"/>
    </source>
</evidence>
<dbReference type="Gene3D" id="1.20.58.1520">
    <property type="match status" value="1"/>
</dbReference>
<dbReference type="GO" id="GO:0000226">
    <property type="term" value="P:microtubule cytoskeleton organization"/>
    <property type="evidence" value="ECO:0007669"/>
    <property type="project" value="InterPro"/>
</dbReference>
<dbReference type="PANTHER" id="PTHR19321:SF7">
    <property type="entry name" value="65-KDA MICROTUBULE-ASSOCIATED PROTEIN 3"/>
    <property type="match status" value="1"/>
</dbReference>
<dbReference type="InterPro" id="IPR007145">
    <property type="entry name" value="MAP65_Ase1_PRC1"/>
</dbReference>
<dbReference type="EMBL" id="JADFTS010000003">
    <property type="protein sequence ID" value="KAF9615331.1"/>
    <property type="molecule type" value="Genomic_DNA"/>
</dbReference>
<sequence>MTSLQDDQLLHVETTCGSLLYELQIIWDEVGETDVERDKMLLELEQECLEVYRRKVDLANRCRAQLRQAIADSEAELAAICSAMGERPVHIRQSDQSTGSLKEELRTIIPQLEEMKKRKCERRNQFFEVVEQIQKISNEINTWTECNPSRAVVDETDLSLRKLEELHKHLQALQKEKSDRLNLVLDHLSVLNSLCLVLGIDFKHTIKEVHPSLDDSEGAKNISNETIERLACAIQKLREVKIERMQRLQDLASTMLELWNLMDTPIEEQQMFQNVTRNIAASEDEITEPNTLSTEFINYVEGEVSRLEDLKASKMKELVLKKRSDLEDICRRTHMIAEADRAMESVVEAIESGAVDPASILEQIELQIAKVKEEAFSRKEILDKVEKWIAACEEECWLEEYNRDENRYNAGRGAHLTLKRAEKARAAVNKLPGMVEALVSKTRSWEKERGTEFTYDGVRLLSMLEEDSILRQEKEQERRRQRDQKKIQGQLIAEQEVLFGSKPSPSKQQSAKKVSSRPSTGGATSRRLSLGGAMLQTPKHDTIHSTRPTPRPIKKNDRLLPNEEGFTGLSAGNYLSFYFRVGGLDIAGLPSKKHSFNSVNAREPESPVTRKPFSPVYSNNNSVVDEENRTPKVRIPVPSTPSTLSVPMQMAATPAPPVAVLFPATKVEVTPDIEYSFEERRAGFILTH</sequence>
<dbReference type="Proteomes" id="UP000631114">
    <property type="component" value="Unassembled WGS sequence"/>
</dbReference>
<gene>
    <name evidence="9" type="ORF">IFM89_022982</name>
</gene>